<comment type="caution">
    <text evidence="2">The sequence shown here is derived from an EMBL/GenBank/DDBJ whole genome shotgun (WGS) entry which is preliminary data.</text>
</comment>
<dbReference type="EMBL" id="BKCJ011181916">
    <property type="protein sequence ID" value="GFC99969.1"/>
    <property type="molecule type" value="Genomic_DNA"/>
</dbReference>
<proteinExistence type="predicted"/>
<feature type="compositionally biased region" description="Low complexity" evidence="1">
    <location>
        <begin position="84"/>
        <end position="100"/>
    </location>
</feature>
<name>A0A699SQV4_TANCI</name>
<feature type="compositionally biased region" description="Basic and acidic residues" evidence="1">
    <location>
        <begin position="66"/>
        <end position="83"/>
    </location>
</feature>
<gene>
    <name evidence="2" type="ORF">Tci_871939</name>
</gene>
<evidence type="ECO:0000256" key="1">
    <source>
        <dbReference type="SAM" id="MobiDB-lite"/>
    </source>
</evidence>
<reference evidence="2" key="1">
    <citation type="journal article" date="2019" name="Sci. Rep.">
        <title>Draft genome of Tanacetum cinerariifolium, the natural source of mosquito coil.</title>
        <authorList>
            <person name="Yamashiro T."/>
            <person name="Shiraishi A."/>
            <person name="Satake H."/>
            <person name="Nakayama K."/>
        </authorList>
    </citation>
    <scope>NUCLEOTIDE SEQUENCE</scope>
</reference>
<feature type="region of interest" description="Disordered" evidence="1">
    <location>
        <begin position="33"/>
        <end position="105"/>
    </location>
</feature>
<sequence length="144" mass="16294">WGLRRSTLNYLMCMSYTDVAQVANAARNYEILHERDDDTERPDKRQKSGDRHQSTSQQSSHMSHGHNNDRHGSDRRGGSDNHRSSNNNYSGSNNRNSGYGRDQRNRGQQSFMSHVYALTQVLSSPGVPLRATPTQFALLVDVDT</sequence>
<feature type="compositionally biased region" description="Basic and acidic residues" evidence="1">
    <location>
        <begin position="33"/>
        <end position="53"/>
    </location>
</feature>
<accession>A0A699SQV4</accession>
<evidence type="ECO:0000313" key="2">
    <source>
        <dbReference type="EMBL" id="GFC99969.1"/>
    </source>
</evidence>
<organism evidence="2">
    <name type="scientific">Tanacetum cinerariifolium</name>
    <name type="common">Dalmatian daisy</name>
    <name type="synonym">Chrysanthemum cinerariifolium</name>
    <dbReference type="NCBI Taxonomy" id="118510"/>
    <lineage>
        <taxon>Eukaryota</taxon>
        <taxon>Viridiplantae</taxon>
        <taxon>Streptophyta</taxon>
        <taxon>Embryophyta</taxon>
        <taxon>Tracheophyta</taxon>
        <taxon>Spermatophyta</taxon>
        <taxon>Magnoliopsida</taxon>
        <taxon>eudicotyledons</taxon>
        <taxon>Gunneridae</taxon>
        <taxon>Pentapetalae</taxon>
        <taxon>asterids</taxon>
        <taxon>campanulids</taxon>
        <taxon>Asterales</taxon>
        <taxon>Asteraceae</taxon>
        <taxon>Asteroideae</taxon>
        <taxon>Anthemideae</taxon>
        <taxon>Anthemidinae</taxon>
        <taxon>Tanacetum</taxon>
    </lineage>
</organism>
<protein>
    <submittedName>
        <fullName evidence="2">Zinc finger, CCHC-type, retrotransposon Gag domain protein</fullName>
    </submittedName>
</protein>
<dbReference type="AlphaFoldDB" id="A0A699SQV4"/>
<feature type="non-terminal residue" evidence="2">
    <location>
        <position position="1"/>
    </location>
</feature>